<gene>
    <name evidence="1" type="ORF">FD35_GL000705</name>
</gene>
<proteinExistence type="predicted"/>
<evidence type="ECO:0000313" key="2">
    <source>
        <dbReference type="Proteomes" id="UP000051999"/>
    </source>
</evidence>
<dbReference type="RefSeq" id="WP_156647541.1">
    <property type="nucleotide sequence ID" value="NZ_AZFF01000012.1"/>
</dbReference>
<dbReference type="STRING" id="1114972.FD35_GL000705"/>
<reference evidence="1 2" key="1">
    <citation type="journal article" date="2015" name="Genome Announc.">
        <title>Expanding the biotechnology potential of lactobacilli through comparative genomics of 213 strains and associated genera.</title>
        <authorList>
            <person name="Sun Z."/>
            <person name="Harris H.M."/>
            <person name="McCann A."/>
            <person name="Guo C."/>
            <person name="Argimon S."/>
            <person name="Zhang W."/>
            <person name="Yang X."/>
            <person name="Jeffery I.B."/>
            <person name="Cooney J.C."/>
            <person name="Kagawa T.F."/>
            <person name="Liu W."/>
            <person name="Song Y."/>
            <person name="Salvetti E."/>
            <person name="Wrobel A."/>
            <person name="Rasinkangas P."/>
            <person name="Parkhill J."/>
            <person name="Rea M.C."/>
            <person name="O'Sullivan O."/>
            <person name="Ritari J."/>
            <person name="Douillard F.P."/>
            <person name="Paul Ross R."/>
            <person name="Yang R."/>
            <person name="Briner A.E."/>
            <person name="Felis G.E."/>
            <person name="de Vos W.M."/>
            <person name="Barrangou R."/>
            <person name="Klaenhammer T.R."/>
            <person name="Caufield P.W."/>
            <person name="Cui Y."/>
            <person name="Zhang H."/>
            <person name="O'Toole P.W."/>
        </authorList>
    </citation>
    <scope>NUCLEOTIDE SEQUENCE [LARGE SCALE GENOMIC DNA]</scope>
    <source>
        <strain evidence="1 2">DSM 15814</strain>
    </source>
</reference>
<dbReference type="Proteomes" id="UP000051999">
    <property type="component" value="Unassembled WGS sequence"/>
</dbReference>
<dbReference type="PATRIC" id="fig|1114972.6.peg.706"/>
<accession>A0A0R1RI51</accession>
<dbReference type="EMBL" id="AZFF01000012">
    <property type="protein sequence ID" value="KRL54002.1"/>
    <property type="molecule type" value="Genomic_DNA"/>
</dbReference>
<keyword evidence="2" id="KW-1185">Reference proteome</keyword>
<sequence length="123" mass="13298">MRIQQRLGLHKRAQKRLATNMWERGLRFSELSSLLKKWVLRQLSLSSPTGAEGIVYDNALFIVSLDGVVITVMQVPAALQQIAARCGRVASNGGIAAGPRVPDGRPSIAGLAFPKCISKESEA</sequence>
<dbReference type="AlphaFoldDB" id="A0A0R1RI51"/>
<comment type="caution">
    <text evidence="1">The sequence shown here is derived from an EMBL/GenBank/DDBJ whole genome shotgun (WGS) entry which is preliminary data.</text>
</comment>
<evidence type="ECO:0000313" key="1">
    <source>
        <dbReference type="EMBL" id="KRL54002.1"/>
    </source>
</evidence>
<name>A0A0R1RI51_9LACO</name>
<organism evidence="1 2">
    <name type="scientific">Furfurilactobacillus rossiae DSM 15814</name>
    <dbReference type="NCBI Taxonomy" id="1114972"/>
    <lineage>
        <taxon>Bacteria</taxon>
        <taxon>Bacillati</taxon>
        <taxon>Bacillota</taxon>
        <taxon>Bacilli</taxon>
        <taxon>Lactobacillales</taxon>
        <taxon>Lactobacillaceae</taxon>
        <taxon>Furfurilactobacillus</taxon>
    </lineage>
</organism>
<protein>
    <submittedName>
        <fullName evidence="1">Uncharacterized protein</fullName>
    </submittedName>
</protein>